<evidence type="ECO:0000313" key="3">
    <source>
        <dbReference type="Proteomes" id="UP000027583"/>
    </source>
</evidence>
<dbReference type="Proteomes" id="UP000027583">
    <property type="component" value="Unassembled WGS sequence"/>
</dbReference>
<dbReference type="RefSeq" id="WP_200863489.1">
    <property type="nucleotide sequence ID" value="NZ_CBLX010000004.1"/>
</dbReference>
<reference evidence="2 3" key="2">
    <citation type="journal article" date="2014" name="PLoS ONE">
        <title>Evolution of mitochondria reconstructed from the energy metabolism of living bacteria.</title>
        <authorList>
            <person name="Degli Esposti M."/>
            <person name="Chouaia B."/>
            <person name="Comandatore F."/>
            <person name="Crotti E."/>
            <person name="Sassera D."/>
            <person name="Lievens P.M."/>
            <person name="Daffonchio D."/>
            <person name="Bandi C."/>
        </authorList>
    </citation>
    <scope>NUCLEOTIDE SEQUENCE [LARGE SCALE GENOMIC DNA]</scope>
    <source>
        <strain evidence="2 3">SF2.1</strain>
    </source>
</reference>
<dbReference type="PANTHER" id="PTHR12110">
    <property type="entry name" value="HYDROXYPYRUVATE ISOMERASE"/>
    <property type="match status" value="1"/>
</dbReference>
<reference evidence="2 3" key="1">
    <citation type="journal article" date="2014" name="Genome Biol. Evol.">
        <title>Acetic acid bacteria genomes reveal functional traits for adaptation to life in insect guts.</title>
        <authorList>
            <person name="Chouaia B."/>
            <person name="Gaiarsa S."/>
            <person name="Crotti E."/>
            <person name="Comandatore F."/>
            <person name="Degli Esposti M."/>
            <person name="Ricci I."/>
            <person name="Alma A."/>
            <person name="Favia G."/>
            <person name="Bandi C."/>
            <person name="Daffonchio D."/>
        </authorList>
    </citation>
    <scope>NUCLEOTIDE SEQUENCE [LARGE SCALE GENOMIC DNA]</scope>
    <source>
        <strain evidence="2 3">SF2.1</strain>
    </source>
</reference>
<evidence type="ECO:0000259" key="1">
    <source>
        <dbReference type="Pfam" id="PF01261"/>
    </source>
</evidence>
<accession>A0A060QHM4</accession>
<dbReference type="AlphaFoldDB" id="A0A060QHM4"/>
<dbReference type="EMBL" id="CBLX010000004">
    <property type="protein sequence ID" value="CDG38726.1"/>
    <property type="molecule type" value="Genomic_DNA"/>
</dbReference>
<name>A0A060QHM4_9PROT</name>
<protein>
    <submittedName>
        <fullName evidence="2">Inosose dehydratase</fullName>
        <ecNumber evidence="2">4.2.1.44</ecNumber>
    </submittedName>
</protein>
<proteinExistence type="predicted"/>
<dbReference type="PANTHER" id="PTHR12110:SF41">
    <property type="entry name" value="INOSOSE DEHYDRATASE"/>
    <property type="match status" value="1"/>
</dbReference>
<dbReference type="GO" id="GO:0050114">
    <property type="term" value="F:myo-inosose-2 dehydratase activity"/>
    <property type="evidence" value="ECO:0007669"/>
    <property type="project" value="UniProtKB-EC"/>
</dbReference>
<dbReference type="Pfam" id="PF01261">
    <property type="entry name" value="AP_endonuc_2"/>
    <property type="match status" value="1"/>
</dbReference>
<dbReference type="InterPro" id="IPR030823">
    <property type="entry name" value="IolE/MocC"/>
</dbReference>
<keyword evidence="2" id="KW-0456">Lyase</keyword>
<dbReference type="InterPro" id="IPR036237">
    <property type="entry name" value="Xyl_isomerase-like_sf"/>
</dbReference>
<dbReference type="Gene3D" id="3.20.20.150">
    <property type="entry name" value="Divalent-metal-dependent TIM barrel enzymes"/>
    <property type="match status" value="1"/>
</dbReference>
<comment type="caution">
    <text evidence="2">The sequence shown here is derived from an EMBL/GenBank/DDBJ whole genome shotgun (WGS) entry which is preliminary data.</text>
</comment>
<dbReference type="InterPro" id="IPR050312">
    <property type="entry name" value="IolE/XylAMocC-like"/>
</dbReference>
<feature type="domain" description="Xylose isomerase-like TIM barrel" evidence="1">
    <location>
        <begin position="53"/>
        <end position="312"/>
    </location>
</feature>
<dbReference type="NCBIfam" id="TIGR04379">
    <property type="entry name" value="myo_inos_iolE"/>
    <property type="match status" value="1"/>
</dbReference>
<sequence length="321" mass="35655">MEWRIIKGWIMGPTDRITGLPRGVRLGCSPLSWTNDVLEDLGDDTPLDRCLSEIAAAGYEGTELGRKYPRNAEDLAPMLAAHDLSLASGWYSGRLAERSVEEEIEDVASHAQLLRAMSCKVMVYGECGAMTPSPAPLDEPMSRRMVLTRDAMRAYATRLSAFDAWLRTRYGIRLAYHHHLMMVAENFQEICQIFDALSSDVGLLLDTGHAMAAGFDYQRLIDRYGDRICHIHLKDVRPAILERVRGQDMSFNAAVRAGMFTVPGDGCIDFTPLAGFVRQSGYQGWMVVEAEQDPVMAPPLAAVKRGRDVIEACFTHALTTV</sequence>
<dbReference type="SUPFAM" id="SSF51658">
    <property type="entry name" value="Xylose isomerase-like"/>
    <property type="match status" value="1"/>
</dbReference>
<evidence type="ECO:0000313" key="2">
    <source>
        <dbReference type="EMBL" id="CDG38726.1"/>
    </source>
</evidence>
<dbReference type="EC" id="4.2.1.44" evidence="2"/>
<organism evidence="2 3">
    <name type="scientific">Asaia bogorensis</name>
    <dbReference type="NCBI Taxonomy" id="91915"/>
    <lineage>
        <taxon>Bacteria</taxon>
        <taxon>Pseudomonadati</taxon>
        <taxon>Pseudomonadota</taxon>
        <taxon>Alphaproteobacteria</taxon>
        <taxon>Acetobacterales</taxon>
        <taxon>Acetobacteraceae</taxon>
        <taxon>Asaia</taxon>
    </lineage>
</organism>
<gene>
    <name evidence="2" type="ORF">ASAP_0681</name>
</gene>
<dbReference type="eggNOG" id="COG1082">
    <property type="taxonomic scope" value="Bacteria"/>
</dbReference>
<dbReference type="InterPro" id="IPR013022">
    <property type="entry name" value="Xyl_isomerase-like_TIM-brl"/>
</dbReference>